<sequence>MLALPSGVAFFERGWLSSNNVLIQDEDQAILVDSGYWTHAEQTAALVTAALKQRPLTTLINTHLHSDHCGGNAHLQALFPKLETLIPPGHASYVDSWDSNALTYTPTGQHCPQFKKSGVLRDGDHFCVAGNTWRIHAAPGHDPHSIVLFNEEDRMLVSADALWENGFGVVFPEIEGLSAFNEIESTLQIIERLAPKLVLPGHGAAFTDVTGALVRARSRLAQFQNAPDKHASYAAKVLLKFKLLELQRVKLSDYCIWAHSAQYLHLLHAMYSTGISFETWIFDLCQSLETSGACTINDEYIINH</sequence>
<comment type="similarity">
    <text evidence="1">Belongs to the metallo-beta-lactamase superfamily. Class-B beta-lactamase family.</text>
</comment>
<evidence type="ECO:0000313" key="3">
    <source>
        <dbReference type="EMBL" id="PUE59100.1"/>
    </source>
</evidence>
<keyword evidence="3" id="KW-0378">Hydrolase</keyword>
<protein>
    <submittedName>
        <fullName evidence="3">MBL fold metallo-hydrolase</fullName>
    </submittedName>
</protein>
<dbReference type="EMBL" id="NESP01000001">
    <property type="protein sequence ID" value="PUE59100.1"/>
    <property type="molecule type" value="Genomic_DNA"/>
</dbReference>
<comment type="caution">
    <text evidence="3">The sequence shown here is derived from an EMBL/GenBank/DDBJ whole genome shotgun (WGS) entry which is preliminary data.</text>
</comment>
<dbReference type="Pfam" id="PF00753">
    <property type="entry name" value="Lactamase_B"/>
    <property type="match status" value="1"/>
</dbReference>
<dbReference type="GO" id="GO:0016787">
    <property type="term" value="F:hydrolase activity"/>
    <property type="evidence" value="ECO:0007669"/>
    <property type="project" value="UniProtKB-KW"/>
</dbReference>
<dbReference type="InterPro" id="IPR050855">
    <property type="entry name" value="NDM-1-like"/>
</dbReference>
<organism evidence="3 4">
    <name type="scientific">Limnohabitans curvus</name>
    <dbReference type="NCBI Taxonomy" id="323423"/>
    <lineage>
        <taxon>Bacteria</taxon>
        <taxon>Pseudomonadati</taxon>
        <taxon>Pseudomonadota</taxon>
        <taxon>Betaproteobacteria</taxon>
        <taxon>Burkholderiales</taxon>
        <taxon>Comamonadaceae</taxon>
        <taxon>Limnohabitans</taxon>
    </lineage>
</organism>
<dbReference type="InterPro" id="IPR036866">
    <property type="entry name" value="RibonucZ/Hydroxyglut_hydro"/>
</dbReference>
<dbReference type="AlphaFoldDB" id="A0A315EMI9"/>
<dbReference type="RefSeq" id="WP_108401900.1">
    <property type="nucleotide sequence ID" value="NZ_NESP01000001.1"/>
</dbReference>
<dbReference type="Gene3D" id="3.60.15.10">
    <property type="entry name" value="Ribonuclease Z/Hydroxyacylglutathione hydrolase-like"/>
    <property type="match status" value="1"/>
</dbReference>
<keyword evidence="4" id="KW-1185">Reference proteome</keyword>
<evidence type="ECO:0000259" key="2">
    <source>
        <dbReference type="SMART" id="SM00849"/>
    </source>
</evidence>
<reference evidence="3 4" key="1">
    <citation type="submission" date="2017-04" db="EMBL/GenBank/DDBJ databases">
        <title>Unexpected and diverse lifestyles within the genus Limnohabitans.</title>
        <authorList>
            <person name="Kasalicky V."/>
            <person name="Mehrshad M."/>
            <person name="Andrei S.-A."/>
            <person name="Salcher M."/>
            <person name="Kratochvilova H."/>
            <person name="Simek K."/>
            <person name="Ghai R."/>
        </authorList>
    </citation>
    <scope>NUCLEOTIDE SEQUENCE [LARGE SCALE GENOMIC DNA]</scope>
    <source>
        <strain evidence="3 4">MWH-C5</strain>
    </source>
</reference>
<proteinExistence type="inferred from homology"/>
<dbReference type="Proteomes" id="UP000251341">
    <property type="component" value="Unassembled WGS sequence"/>
</dbReference>
<dbReference type="InterPro" id="IPR001279">
    <property type="entry name" value="Metallo-B-lactamas"/>
</dbReference>
<gene>
    <name evidence="3" type="ORF">B9Z44_05580</name>
</gene>
<dbReference type="PANTHER" id="PTHR42951">
    <property type="entry name" value="METALLO-BETA-LACTAMASE DOMAIN-CONTAINING"/>
    <property type="match status" value="1"/>
</dbReference>
<evidence type="ECO:0000256" key="1">
    <source>
        <dbReference type="ARBA" id="ARBA00005250"/>
    </source>
</evidence>
<accession>A0A315EMI9</accession>
<dbReference type="CDD" id="cd06262">
    <property type="entry name" value="metallo-hydrolase-like_MBL-fold"/>
    <property type="match status" value="1"/>
</dbReference>
<dbReference type="SMART" id="SM00849">
    <property type="entry name" value="Lactamase_B"/>
    <property type="match status" value="1"/>
</dbReference>
<dbReference type="SUPFAM" id="SSF56281">
    <property type="entry name" value="Metallo-hydrolase/oxidoreductase"/>
    <property type="match status" value="1"/>
</dbReference>
<name>A0A315EMI9_9BURK</name>
<dbReference type="GO" id="GO:0017001">
    <property type="term" value="P:antibiotic catabolic process"/>
    <property type="evidence" value="ECO:0007669"/>
    <property type="project" value="UniProtKB-ARBA"/>
</dbReference>
<feature type="domain" description="Metallo-beta-lactamase" evidence="2">
    <location>
        <begin position="17"/>
        <end position="202"/>
    </location>
</feature>
<dbReference type="PANTHER" id="PTHR42951:SF4">
    <property type="entry name" value="ACYL-COENZYME A THIOESTERASE MBLAC2"/>
    <property type="match status" value="1"/>
</dbReference>
<evidence type="ECO:0000313" key="4">
    <source>
        <dbReference type="Proteomes" id="UP000251341"/>
    </source>
</evidence>